<proteinExistence type="predicted"/>
<feature type="compositionally biased region" description="Polar residues" evidence="1">
    <location>
        <begin position="304"/>
        <end position="315"/>
    </location>
</feature>
<organism evidence="2 3">
    <name type="scientific">Iphiclides podalirius</name>
    <name type="common">scarce swallowtail</name>
    <dbReference type="NCBI Taxonomy" id="110791"/>
    <lineage>
        <taxon>Eukaryota</taxon>
        <taxon>Metazoa</taxon>
        <taxon>Ecdysozoa</taxon>
        <taxon>Arthropoda</taxon>
        <taxon>Hexapoda</taxon>
        <taxon>Insecta</taxon>
        <taxon>Pterygota</taxon>
        <taxon>Neoptera</taxon>
        <taxon>Endopterygota</taxon>
        <taxon>Lepidoptera</taxon>
        <taxon>Glossata</taxon>
        <taxon>Ditrysia</taxon>
        <taxon>Papilionoidea</taxon>
        <taxon>Papilionidae</taxon>
        <taxon>Papilioninae</taxon>
        <taxon>Iphiclides</taxon>
    </lineage>
</organism>
<name>A0ABN8IFV8_9NEOP</name>
<dbReference type="EMBL" id="OW152835">
    <property type="protein sequence ID" value="CAH2056551.1"/>
    <property type="molecule type" value="Genomic_DNA"/>
</dbReference>
<feature type="region of interest" description="Disordered" evidence="1">
    <location>
        <begin position="304"/>
        <end position="342"/>
    </location>
</feature>
<sequence length="342" mass="36698">MKRIDGYLLFLKPDQQDGGQDQMVQEKFADTESDTTTEPHTSVGQNTPASVVTPPASEPDGETDPLSFLQLPTKPNRTLKILRFDDSQPQYTLKGGLLVVTTGDVPCERPSYWSLAPTSHRIRILFPMEINGGRVYNPPAVRVDEALASGLGPFACWLRSIIRGGPDPPAAAPPPTGPPPLAPPLASRPAGIKVRSFARLREAETVQTPMAAPERVCVRHLVYQKVGDTPLAYVQILTVVPDFVVAQSLLSAKEPLFLVTQSGKLLPMSDVMPTLREDYFVPFGGSSAGFDPEGLGPEVIVATNVTQTSEQTDASESAGADPPISPQVLKAEDHSPCSAEPT</sequence>
<dbReference type="Proteomes" id="UP000837857">
    <property type="component" value="Chromosome 23"/>
</dbReference>
<evidence type="ECO:0000313" key="3">
    <source>
        <dbReference type="Proteomes" id="UP000837857"/>
    </source>
</evidence>
<protein>
    <submittedName>
        <fullName evidence="2">Uncharacterized protein</fullName>
    </submittedName>
</protein>
<feature type="non-terminal residue" evidence="2">
    <location>
        <position position="1"/>
    </location>
</feature>
<feature type="region of interest" description="Disordered" evidence="1">
    <location>
        <begin position="1"/>
        <end position="66"/>
    </location>
</feature>
<evidence type="ECO:0000256" key="1">
    <source>
        <dbReference type="SAM" id="MobiDB-lite"/>
    </source>
</evidence>
<keyword evidence="3" id="KW-1185">Reference proteome</keyword>
<accession>A0ABN8IFV8</accession>
<gene>
    <name evidence="2" type="ORF">IPOD504_LOCUS9750</name>
</gene>
<evidence type="ECO:0000313" key="2">
    <source>
        <dbReference type="EMBL" id="CAH2056551.1"/>
    </source>
</evidence>
<reference evidence="2" key="1">
    <citation type="submission" date="2022-03" db="EMBL/GenBank/DDBJ databases">
        <authorList>
            <person name="Martin H S."/>
        </authorList>
    </citation>
    <scope>NUCLEOTIDE SEQUENCE</scope>
</reference>
<feature type="compositionally biased region" description="Polar residues" evidence="1">
    <location>
        <begin position="34"/>
        <end position="50"/>
    </location>
</feature>